<evidence type="ECO:0000313" key="3">
    <source>
        <dbReference type="EMBL" id="KAL1302773.1"/>
    </source>
</evidence>
<dbReference type="RefSeq" id="XP_069199049.1">
    <property type="nucleotide sequence ID" value="XM_069342547.1"/>
</dbReference>
<evidence type="ECO:0000259" key="1">
    <source>
        <dbReference type="Pfam" id="PF02558"/>
    </source>
</evidence>
<dbReference type="InterPro" id="IPR013752">
    <property type="entry name" value="KPA_reductase"/>
</dbReference>
<dbReference type="GeneID" id="95976822"/>
<dbReference type="InterPro" id="IPR013332">
    <property type="entry name" value="KPR_N"/>
</dbReference>
<comment type="caution">
    <text evidence="3">The sequence shown here is derived from an EMBL/GenBank/DDBJ whole genome shotgun (WGS) entry which is preliminary data.</text>
</comment>
<dbReference type="PANTHER" id="PTHR21708:SF26">
    <property type="entry name" value="2-DEHYDROPANTOATE 2-REDUCTASE"/>
    <property type="match status" value="1"/>
</dbReference>
<accession>A0ABR3P9D0</accession>
<keyword evidence="4" id="KW-1185">Reference proteome</keyword>
<feature type="domain" description="Ketopantoate reductase C-terminal" evidence="2">
    <location>
        <begin position="230"/>
        <end position="361"/>
    </location>
</feature>
<dbReference type="SUPFAM" id="SSF48179">
    <property type="entry name" value="6-phosphogluconate dehydrogenase C-terminal domain-like"/>
    <property type="match status" value="1"/>
</dbReference>
<evidence type="ECO:0000313" key="4">
    <source>
        <dbReference type="Proteomes" id="UP001562354"/>
    </source>
</evidence>
<dbReference type="InterPro" id="IPR008927">
    <property type="entry name" value="6-PGluconate_DH-like_C_sf"/>
</dbReference>
<dbReference type="Gene3D" id="1.10.1040.10">
    <property type="entry name" value="N-(1-d-carboxylethyl)-l-norvaline Dehydrogenase, domain 2"/>
    <property type="match status" value="1"/>
</dbReference>
<dbReference type="Gene3D" id="3.40.50.720">
    <property type="entry name" value="NAD(P)-binding Rossmann-like Domain"/>
    <property type="match status" value="1"/>
</dbReference>
<protein>
    <recommendedName>
        <fullName evidence="5">2-dehydropantoate 2-reductase</fullName>
    </recommendedName>
</protein>
<dbReference type="Proteomes" id="UP001562354">
    <property type="component" value="Unassembled WGS sequence"/>
</dbReference>
<dbReference type="PANTHER" id="PTHR21708">
    <property type="entry name" value="PROBABLE 2-DEHYDROPANTOATE 2-REDUCTASE"/>
    <property type="match status" value="1"/>
</dbReference>
<proteinExistence type="predicted"/>
<dbReference type="EMBL" id="JBFMKM010000012">
    <property type="protein sequence ID" value="KAL1302773.1"/>
    <property type="molecule type" value="Genomic_DNA"/>
</dbReference>
<dbReference type="Pfam" id="PF02558">
    <property type="entry name" value="ApbA"/>
    <property type="match status" value="1"/>
</dbReference>
<dbReference type="InterPro" id="IPR013328">
    <property type="entry name" value="6PGD_dom2"/>
</dbReference>
<reference evidence="3 4" key="1">
    <citation type="submission" date="2024-07" db="EMBL/GenBank/DDBJ databases">
        <title>Draft sequence of the Neodothiora populina.</title>
        <authorList>
            <person name="Drown D.D."/>
            <person name="Schuette U.S."/>
            <person name="Buechlein A.B."/>
            <person name="Rusch D.R."/>
            <person name="Winton L.W."/>
            <person name="Adams G.A."/>
        </authorList>
    </citation>
    <scope>NUCLEOTIDE SEQUENCE [LARGE SCALE GENOMIC DNA]</scope>
    <source>
        <strain evidence="3 4">CPC 39397</strain>
    </source>
</reference>
<organism evidence="3 4">
    <name type="scientific">Neodothiora populina</name>
    <dbReference type="NCBI Taxonomy" id="2781224"/>
    <lineage>
        <taxon>Eukaryota</taxon>
        <taxon>Fungi</taxon>
        <taxon>Dikarya</taxon>
        <taxon>Ascomycota</taxon>
        <taxon>Pezizomycotina</taxon>
        <taxon>Dothideomycetes</taxon>
        <taxon>Dothideomycetidae</taxon>
        <taxon>Dothideales</taxon>
        <taxon>Dothioraceae</taxon>
        <taxon>Neodothiora</taxon>
    </lineage>
</organism>
<name>A0ABR3P9D0_9PEZI</name>
<dbReference type="InterPro" id="IPR051402">
    <property type="entry name" value="KPR-Related"/>
</dbReference>
<evidence type="ECO:0000259" key="2">
    <source>
        <dbReference type="Pfam" id="PF08546"/>
    </source>
</evidence>
<evidence type="ECO:0008006" key="5">
    <source>
        <dbReference type="Google" id="ProtNLM"/>
    </source>
</evidence>
<sequence>MPPTIKPRVPQILLFGSGAVGAIYVYILQKAGCQVTTVCRSNYTAVLESGLHISSAIFGEQVVRPHKVVRTVDEAVSSLSTSSSNAISDTQGEYFDFVIVCSKAFPPSPGGESAAASSAAPTTADLISPAVTPSLTTIALIQNGIGIEEEYSARFPSNPLLSCVVYLPVTQTKPGCIEMGPVELLEIGPYISASTPPSVAPSTPEEMQPAETLANLVTAGGGTALAYPRIQPRRWAKMLINATWNPMCALSLSSDVEVMAASEVATGYVRACMSEVVSLAAAVLGDGEGVTERDADVALSRAVERVGQGNGRGIEPSMLADVRNRRRIEVEAILGNAVRLARDRGVVVTRLEGLYVLAKALDENLARVAAATARC</sequence>
<dbReference type="Pfam" id="PF08546">
    <property type="entry name" value="ApbA_C"/>
    <property type="match status" value="1"/>
</dbReference>
<gene>
    <name evidence="3" type="ORF">AAFC00_003120</name>
</gene>
<feature type="domain" description="Ketopantoate reductase N-terminal" evidence="1">
    <location>
        <begin position="12"/>
        <end position="179"/>
    </location>
</feature>